<evidence type="ECO:0000256" key="1">
    <source>
        <dbReference type="PROSITE-ProRule" id="PRU00409"/>
    </source>
</evidence>
<dbReference type="Gene3D" id="3.30.470.20">
    <property type="entry name" value="ATP-grasp fold, B domain"/>
    <property type="match status" value="1"/>
</dbReference>
<dbReference type="AlphaFoldDB" id="Q6N0F6"/>
<dbReference type="PROSITE" id="PS50975">
    <property type="entry name" value="ATP_GRASP"/>
    <property type="match status" value="1"/>
</dbReference>
<gene>
    <name evidence="3" type="ordered locus">RPA4806</name>
    <name evidence="4" type="ORF">TX73_024980</name>
</gene>
<reference evidence="3 5" key="2">
    <citation type="journal article" date="2004" name="Nat. Biotechnol.">
        <title>Complete genome sequence of the metabolically versatile photosynthetic bacterium Rhodopseudomonas palustris.</title>
        <authorList>
            <person name="Larimer F.W."/>
            <person name="Chain P."/>
            <person name="Hauser L."/>
            <person name="Lamerdin J."/>
            <person name="Malfatti S."/>
            <person name="Do L."/>
            <person name="Land M.L."/>
            <person name="Pelletier D.A."/>
            <person name="Beatty J.T."/>
            <person name="Lang A.S."/>
            <person name="Tabita F.R."/>
            <person name="Gibson J.L."/>
            <person name="Hanson T.E."/>
            <person name="Bobst C."/>
            <person name="Torres J.L."/>
            <person name="Peres C."/>
            <person name="Harrison F.H."/>
            <person name="Gibson J."/>
            <person name="Harwood C.S."/>
        </authorList>
    </citation>
    <scope>NUCLEOTIDE SEQUENCE [LARGE SCALE GENOMIC DNA]</scope>
    <source>
        <strain evidence="5">ATCC BAA-98 / CGA009</strain>
        <strain evidence="3">CGA009</strain>
    </source>
</reference>
<evidence type="ECO:0000313" key="4">
    <source>
        <dbReference type="EMBL" id="WCL95014.1"/>
    </source>
</evidence>
<feature type="domain" description="ATP-grasp" evidence="2">
    <location>
        <begin position="125"/>
        <end position="305"/>
    </location>
</feature>
<dbReference type="GeneID" id="66895968"/>
<keyword evidence="5" id="KW-1185">Reference proteome</keyword>
<name>Q6N0F6_RHOPA</name>
<dbReference type="eggNOG" id="COG0189">
    <property type="taxonomic scope" value="Bacteria"/>
</dbReference>
<dbReference type="Proteomes" id="UP000001426">
    <property type="component" value="Chromosome"/>
</dbReference>
<evidence type="ECO:0000313" key="5">
    <source>
        <dbReference type="Proteomes" id="UP000001426"/>
    </source>
</evidence>
<dbReference type="EMBL" id="CP116810">
    <property type="protein sequence ID" value="WCL95014.1"/>
    <property type="molecule type" value="Genomic_DNA"/>
</dbReference>
<keyword evidence="1" id="KW-0067">ATP-binding</keyword>
<evidence type="ECO:0000259" key="2">
    <source>
        <dbReference type="PROSITE" id="PS50975"/>
    </source>
</evidence>
<dbReference type="GO" id="GO:0005524">
    <property type="term" value="F:ATP binding"/>
    <property type="evidence" value="ECO:0007669"/>
    <property type="project" value="UniProtKB-UniRule"/>
</dbReference>
<dbReference type="PhylomeDB" id="Q6N0F6"/>
<dbReference type="InterPro" id="IPR011761">
    <property type="entry name" value="ATP-grasp"/>
</dbReference>
<dbReference type="Gene3D" id="3.30.1490.20">
    <property type="entry name" value="ATP-grasp fold, A domain"/>
    <property type="match status" value="1"/>
</dbReference>
<reference evidence="4" key="1">
    <citation type="submission" date="2003-07" db="EMBL/GenBank/DDBJ databases">
        <authorList>
            <consortium name="Rhodopseudomonas genome consortium"/>
            <person name="Larimer F."/>
            <person name="Harwood C."/>
        </authorList>
    </citation>
    <scope>NUCLEOTIDE SEQUENCE</scope>
    <source>
        <strain evidence="4">CGA009</strain>
    </source>
</reference>
<protein>
    <recommendedName>
        <fullName evidence="2">ATP-grasp domain-containing protein</fullName>
    </recommendedName>
</protein>
<dbReference type="EMBL" id="BX572608">
    <property type="protein sequence ID" value="CAE30246.1"/>
    <property type="molecule type" value="Genomic_DNA"/>
</dbReference>
<dbReference type="KEGG" id="rpa:TX73_024980"/>
<accession>Q6N0F6</accession>
<evidence type="ECO:0000313" key="3">
    <source>
        <dbReference type="EMBL" id="CAE30246.1"/>
    </source>
</evidence>
<dbReference type="InterPro" id="IPR013815">
    <property type="entry name" value="ATP_grasp_subdomain_1"/>
</dbReference>
<dbReference type="SUPFAM" id="SSF56059">
    <property type="entry name" value="Glutathione synthetase ATP-binding domain-like"/>
    <property type="match status" value="1"/>
</dbReference>
<dbReference type="RefSeq" id="WP_011160338.1">
    <property type="nucleotide sequence ID" value="NZ_CP116810.1"/>
</dbReference>
<proteinExistence type="predicted"/>
<organism evidence="3">
    <name type="scientific">Rhodopseudomonas palustris (strain ATCC BAA-98 / CGA009)</name>
    <dbReference type="NCBI Taxonomy" id="258594"/>
    <lineage>
        <taxon>Bacteria</taxon>
        <taxon>Pseudomonadati</taxon>
        <taxon>Pseudomonadota</taxon>
        <taxon>Alphaproteobacteria</taxon>
        <taxon>Hyphomicrobiales</taxon>
        <taxon>Nitrobacteraceae</taxon>
        <taxon>Rhodopseudomonas</taxon>
    </lineage>
</organism>
<reference evidence="4" key="3">
    <citation type="submission" date="2022-12" db="EMBL/GenBank/DDBJ databases">
        <title>Complete genome sequence of Rhodopseudomonas palustris CGA0092 and corrections to the R. palustris CGA009 genome sequence.</title>
        <authorList>
            <person name="Mazny B.R."/>
            <person name="Sheff O.F."/>
            <person name="LaSarre B."/>
            <person name="McKinlay A."/>
            <person name="McKinlay J.B."/>
        </authorList>
    </citation>
    <scope>NUCLEOTIDE SEQUENCE</scope>
    <source>
        <strain evidence="4">CGA009</strain>
    </source>
</reference>
<sequence>MTSPAGRRLRVLLSEGGSTSARQAITMLGLAGHHVEICDPSPLCLGRFSRFVRAVHRCPPLRRDPAGYLGFVMELLGRRGFDVLLPIHEQGLVFARAPDRIAALAGVALPSYGSYRTAVTKAGFSRLLEKLGLPQPPTRIVTSEHELREAARGPCVIKTSVGTASRGVWRVTDQAALDQAVYELRAAEGFAGELLVQDFIAGPIEHAQAVFDRGDLLALHAYRQIETGAGGGPSRKLSIRGDAVRADVAAIGAALGWHGALSFDVIRPANDARPLYIDCNPRLVEPMSAQLSGLDLVDLLLRLSLGEHPAAPKPSQDGVCSHLGMQALLGCALRSGSRRDVMRECVRLTLRQPPYAGSAEELTPVGHDGFSAVPLIATAMILLAAPGRATILAAKGWGDHLLDAAALARIDRGFDQPA</sequence>
<dbReference type="HOGENOM" id="CLU_040640_0_0_5"/>
<keyword evidence="1" id="KW-0547">Nucleotide-binding</keyword>
<dbReference type="GO" id="GO:0046872">
    <property type="term" value="F:metal ion binding"/>
    <property type="evidence" value="ECO:0007669"/>
    <property type="project" value="InterPro"/>
</dbReference>